<gene>
    <name evidence="1" type="ORF">DQG23_22105</name>
</gene>
<sequence length="134" mass="14896">MLERKKAMSGAPWETIFGYCRALRVGNMVEVSGTTAMKDGEVVGAGDAYRQTKRILQIIEEALEEVGASMQDVTRTRIYVTDIKLWEQIAKAHKEAFGEIMPVASMVEVSALMDPRLLVEIEAQAYCDSQPAVR</sequence>
<dbReference type="InterPro" id="IPR006175">
    <property type="entry name" value="YjgF/YER057c/UK114"/>
</dbReference>
<dbReference type="OrthoDB" id="9799840at2"/>
<dbReference type="AlphaFoldDB" id="A0A329MHT0"/>
<dbReference type="Gene3D" id="3.30.1330.40">
    <property type="entry name" value="RutC-like"/>
    <property type="match status" value="1"/>
</dbReference>
<dbReference type="PANTHER" id="PTHR43857:SF1">
    <property type="entry name" value="YJGH FAMILY PROTEIN"/>
    <property type="match status" value="1"/>
</dbReference>
<evidence type="ECO:0000313" key="1">
    <source>
        <dbReference type="EMBL" id="RAV19232.1"/>
    </source>
</evidence>
<organism evidence="1 2">
    <name type="scientific">Paenibacillus contaminans</name>
    <dbReference type="NCBI Taxonomy" id="450362"/>
    <lineage>
        <taxon>Bacteria</taxon>
        <taxon>Bacillati</taxon>
        <taxon>Bacillota</taxon>
        <taxon>Bacilli</taxon>
        <taxon>Bacillales</taxon>
        <taxon>Paenibacillaceae</taxon>
        <taxon>Paenibacillus</taxon>
    </lineage>
</organism>
<reference evidence="1 2" key="1">
    <citation type="journal article" date="2009" name="Int. J. Syst. Evol. Microbiol.">
        <title>Paenibacillus contaminans sp. nov., isolated from a contaminated laboratory plate.</title>
        <authorList>
            <person name="Chou J.H."/>
            <person name="Lee J.H."/>
            <person name="Lin M.C."/>
            <person name="Chang P.S."/>
            <person name="Arun A.B."/>
            <person name="Young C.C."/>
            <person name="Chen W.M."/>
        </authorList>
    </citation>
    <scope>NUCLEOTIDE SEQUENCE [LARGE SCALE GENOMIC DNA]</scope>
    <source>
        <strain evidence="1 2">CKOBP-6</strain>
    </source>
</reference>
<comment type="caution">
    <text evidence="1">The sequence shown here is derived from an EMBL/GenBank/DDBJ whole genome shotgun (WGS) entry which is preliminary data.</text>
</comment>
<dbReference type="RefSeq" id="WP_113033050.1">
    <property type="nucleotide sequence ID" value="NZ_QMFB01000013.1"/>
</dbReference>
<keyword evidence="2" id="KW-1185">Reference proteome</keyword>
<accession>A0A329MHT0</accession>
<evidence type="ECO:0000313" key="2">
    <source>
        <dbReference type="Proteomes" id="UP000250369"/>
    </source>
</evidence>
<name>A0A329MHT0_9BACL</name>
<dbReference type="EMBL" id="QMFB01000013">
    <property type="protein sequence ID" value="RAV19232.1"/>
    <property type="molecule type" value="Genomic_DNA"/>
</dbReference>
<dbReference type="Pfam" id="PF01042">
    <property type="entry name" value="Ribonuc_L-PSP"/>
    <property type="match status" value="1"/>
</dbReference>
<dbReference type="CDD" id="cd06154">
    <property type="entry name" value="YjgF_YER057c_UK114_like_6"/>
    <property type="match status" value="1"/>
</dbReference>
<dbReference type="PANTHER" id="PTHR43857">
    <property type="entry name" value="BLR7761 PROTEIN"/>
    <property type="match status" value="1"/>
</dbReference>
<proteinExistence type="predicted"/>
<dbReference type="InterPro" id="IPR035959">
    <property type="entry name" value="RutC-like_sf"/>
</dbReference>
<dbReference type="SUPFAM" id="SSF55298">
    <property type="entry name" value="YjgF-like"/>
    <property type="match status" value="1"/>
</dbReference>
<dbReference type="Proteomes" id="UP000250369">
    <property type="component" value="Unassembled WGS sequence"/>
</dbReference>
<protein>
    <submittedName>
        <fullName evidence="1">RidA family protein</fullName>
    </submittedName>
</protein>